<dbReference type="EMBL" id="NCKW01006480">
    <property type="protein sequence ID" value="POM71486.1"/>
    <property type="molecule type" value="Genomic_DNA"/>
</dbReference>
<keyword evidence="3" id="KW-1185">Reference proteome</keyword>
<dbReference type="OrthoDB" id="10497977at2759"/>
<protein>
    <submittedName>
        <fullName evidence="2">Uncharacterized protein</fullName>
    </submittedName>
</protein>
<proteinExistence type="predicted"/>
<evidence type="ECO:0000313" key="3">
    <source>
        <dbReference type="Proteomes" id="UP000237271"/>
    </source>
</evidence>
<comment type="caution">
    <text evidence="2">The sequence shown here is derived from an EMBL/GenBank/DDBJ whole genome shotgun (WGS) entry which is preliminary data.</text>
</comment>
<organism evidence="2 3">
    <name type="scientific">Phytophthora palmivora</name>
    <dbReference type="NCBI Taxonomy" id="4796"/>
    <lineage>
        <taxon>Eukaryota</taxon>
        <taxon>Sar</taxon>
        <taxon>Stramenopiles</taxon>
        <taxon>Oomycota</taxon>
        <taxon>Peronosporomycetes</taxon>
        <taxon>Peronosporales</taxon>
        <taxon>Peronosporaceae</taxon>
        <taxon>Phytophthora</taxon>
    </lineage>
</organism>
<feature type="non-terminal residue" evidence="2">
    <location>
        <position position="56"/>
    </location>
</feature>
<accession>A0A2P4Y109</accession>
<gene>
    <name evidence="2" type="ORF">PHPALM_11941</name>
</gene>
<name>A0A2P4Y109_9STRA</name>
<dbReference type="Proteomes" id="UP000237271">
    <property type="component" value="Unassembled WGS sequence"/>
</dbReference>
<feature type="compositionally biased region" description="Low complexity" evidence="1">
    <location>
        <begin position="7"/>
        <end position="22"/>
    </location>
</feature>
<evidence type="ECO:0000256" key="1">
    <source>
        <dbReference type="SAM" id="MobiDB-lite"/>
    </source>
</evidence>
<sequence>MAMAQLASSAPSAGSTSGSTSSTSEIQSLLAQFDAQINSMMDYPAKDTINALTMLA</sequence>
<feature type="region of interest" description="Disordered" evidence="1">
    <location>
        <begin position="1"/>
        <end position="22"/>
    </location>
</feature>
<dbReference type="AlphaFoldDB" id="A0A2P4Y109"/>
<reference evidence="2 3" key="1">
    <citation type="journal article" date="2017" name="Genome Biol. Evol.">
        <title>Phytophthora megakarya and P. palmivora, closely related causal agents of cacao black pod rot, underwent increases in genome sizes and gene numbers by different mechanisms.</title>
        <authorList>
            <person name="Ali S.S."/>
            <person name="Shao J."/>
            <person name="Lary D.J."/>
            <person name="Kronmiller B."/>
            <person name="Shen D."/>
            <person name="Strem M.D."/>
            <person name="Amoako-Attah I."/>
            <person name="Akrofi A.Y."/>
            <person name="Begoude B.A."/>
            <person name="Ten Hoopen G.M."/>
            <person name="Coulibaly K."/>
            <person name="Kebe B.I."/>
            <person name="Melnick R.L."/>
            <person name="Guiltinan M.J."/>
            <person name="Tyler B.M."/>
            <person name="Meinhardt L.W."/>
            <person name="Bailey B.A."/>
        </authorList>
    </citation>
    <scope>NUCLEOTIDE SEQUENCE [LARGE SCALE GENOMIC DNA]</scope>
    <source>
        <strain evidence="3">sbr112.9</strain>
    </source>
</reference>
<evidence type="ECO:0000313" key="2">
    <source>
        <dbReference type="EMBL" id="POM71486.1"/>
    </source>
</evidence>